<feature type="non-terminal residue" evidence="1">
    <location>
        <position position="1"/>
    </location>
</feature>
<evidence type="ECO:0000313" key="2">
    <source>
        <dbReference type="Proteomes" id="UP000265520"/>
    </source>
</evidence>
<organism evidence="1 2">
    <name type="scientific">Trifolium medium</name>
    <dbReference type="NCBI Taxonomy" id="97028"/>
    <lineage>
        <taxon>Eukaryota</taxon>
        <taxon>Viridiplantae</taxon>
        <taxon>Streptophyta</taxon>
        <taxon>Embryophyta</taxon>
        <taxon>Tracheophyta</taxon>
        <taxon>Spermatophyta</taxon>
        <taxon>Magnoliopsida</taxon>
        <taxon>eudicotyledons</taxon>
        <taxon>Gunneridae</taxon>
        <taxon>Pentapetalae</taxon>
        <taxon>rosids</taxon>
        <taxon>fabids</taxon>
        <taxon>Fabales</taxon>
        <taxon>Fabaceae</taxon>
        <taxon>Papilionoideae</taxon>
        <taxon>50 kb inversion clade</taxon>
        <taxon>NPAAA clade</taxon>
        <taxon>Hologalegina</taxon>
        <taxon>IRL clade</taxon>
        <taxon>Trifolieae</taxon>
        <taxon>Trifolium</taxon>
    </lineage>
</organism>
<proteinExistence type="predicted"/>
<sequence>FVQQTFAQHTPHAAADPCFRLTTYDLHTPYAAADLHNLVAAVLPAVSDPNRVVDDQNSNVDYAGIQNAETHALLPCCIATET</sequence>
<name>A0A392U3W9_9FABA</name>
<feature type="non-terminal residue" evidence="1">
    <location>
        <position position="82"/>
    </location>
</feature>
<dbReference type="AlphaFoldDB" id="A0A392U3W9"/>
<comment type="caution">
    <text evidence="1">The sequence shown here is derived from an EMBL/GenBank/DDBJ whole genome shotgun (WGS) entry which is preliminary data.</text>
</comment>
<accession>A0A392U3W9</accession>
<reference evidence="1 2" key="1">
    <citation type="journal article" date="2018" name="Front. Plant Sci.">
        <title>Red Clover (Trifolium pratense) and Zigzag Clover (T. medium) - A Picture of Genomic Similarities and Differences.</title>
        <authorList>
            <person name="Dluhosova J."/>
            <person name="Istvanek J."/>
            <person name="Nedelnik J."/>
            <person name="Repkova J."/>
        </authorList>
    </citation>
    <scope>NUCLEOTIDE SEQUENCE [LARGE SCALE GENOMIC DNA]</scope>
    <source>
        <strain evidence="2">cv. 10/8</strain>
        <tissue evidence="1">Leaf</tissue>
    </source>
</reference>
<dbReference type="EMBL" id="LXQA010731260">
    <property type="protein sequence ID" value="MCI68141.1"/>
    <property type="molecule type" value="Genomic_DNA"/>
</dbReference>
<evidence type="ECO:0000313" key="1">
    <source>
        <dbReference type="EMBL" id="MCI68141.1"/>
    </source>
</evidence>
<keyword evidence="2" id="KW-1185">Reference proteome</keyword>
<protein>
    <submittedName>
        <fullName evidence="1">Uncharacterized protein</fullName>
    </submittedName>
</protein>
<dbReference type="Proteomes" id="UP000265520">
    <property type="component" value="Unassembled WGS sequence"/>
</dbReference>